<feature type="compositionally biased region" description="Gly residues" evidence="7">
    <location>
        <begin position="326"/>
        <end position="335"/>
    </location>
</feature>
<protein>
    <submittedName>
        <fullName evidence="9">Uncharacterized protein</fullName>
    </submittedName>
</protein>
<dbReference type="PANTHER" id="PTHR12174:SF75">
    <property type="entry name" value="SIGNAL PEPTIDE PEPTIDASE-LIKE 2"/>
    <property type="match status" value="1"/>
</dbReference>
<evidence type="ECO:0000256" key="2">
    <source>
        <dbReference type="ARBA" id="ARBA00006859"/>
    </source>
</evidence>
<dbReference type="InterPro" id="IPR007369">
    <property type="entry name" value="Peptidase_A22B_SPP"/>
</dbReference>
<comment type="subcellular location">
    <subcellularLocation>
        <location evidence="1">Endomembrane system</location>
        <topology evidence="1">Multi-pass membrane protein</topology>
    </subcellularLocation>
</comment>
<dbReference type="Proteomes" id="UP001165060">
    <property type="component" value="Unassembled WGS sequence"/>
</dbReference>
<feature type="transmembrane region" description="Helical" evidence="8">
    <location>
        <begin position="241"/>
        <end position="263"/>
    </location>
</feature>
<feature type="transmembrane region" description="Helical" evidence="8">
    <location>
        <begin position="78"/>
        <end position="97"/>
    </location>
</feature>
<dbReference type="SMART" id="SM00730">
    <property type="entry name" value="PSN"/>
    <property type="match status" value="1"/>
</dbReference>
<gene>
    <name evidence="9" type="ORF">TeGR_g7383</name>
</gene>
<reference evidence="9 10" key="1">
    <citation type="journal article" date="2023" name="Commun. Biol.">
        <title>Genome analysis of Parmales, the sister group of diatoms, reveals the evolutionary specialization of diatoms from phago-mixotrophs to photoautotrophs.</title>
        <authorList>
            <person name="Ban H."/>
            <person name="Sato S."/>
            <person name="Yoshikawa S."/>
            <person name="Yamada K."/>
            <person name="Nakamura Y."/>
            <person name="Ichinomiya M."/>
            <person name="Sato N."/>
            <person name="Blanc-Mathieu R."/>
            <person name="Endo H."/>
            <person name="Kuwata A."/>
            <person name="Ogata H."/>
        </authorList>
    </citation>
    <scope>NUCLEOTIDE SEQUENCE [LARGE SCALE GENOMIC DNA]</scope>
</reference>
<feature type="non-terminal residue" evidence="9">
    <location>
        <position position="1"/>
    </location>
</feature>
<evidence type="ECO:0000256" key="1">
    <source>
        <dbReference type="ARBA" id="ARBA00004127"/>
    </source>
</evidence>
<name>A0ABQ6MZ87_9STRA</name>
<evidence type="ECO:0000313" key="10">
    <source>
        <dbReference type="Proteomes" id="UP001165060"/>
    </source>
</evidence>
<evidence type="ECO:0000256" key="6">
    <source>
        <dbReference type="ARBA" id="ARBA00023136"/>
    </source>
</evidence>
<evidence type="ECO:0000256" key="4">
    <source>
        <dbReference type="ARBA" id="ARBA00022801"/>
    </source>
</evidence>
<accession>A0ABQ6MZ87</accession>
<evidence type="ECO:0000313" key="9">
    <source>
        <dbReference type="EMBL" id="GMI36616.1"/>
    </source>
</evidence>
<feature type="transmembrane region" description="Helical" evidence="8">
    <location>
        <begin position="269"/>
        <end position="286"/>
    </location>
</feature>
<dbReference type="Pfam" id="PF04258">
    <property type="entry name" value="Peptidase_A22B"/>
    <property type="match status" value="1"/>
</dbReference>
<organism evidence="9 10">
    <name type="scientific">Tetraparma gracilis</name>
    <dbReference type="NCBI Taxonomy" id="2962635"/>
    <lineage>
        <taxon>Eukaryota</taxon>
        <taxon>Sar</taxon>
        <taxon>Stramenopiles</taxon>
        <taxon>Ochrophyta</taxon>
        <taxon>Bolidophyceae</taxon>
        <taxon>Parmales</taxon>
        <taxon>Triparmaceae</taxon>
        <taxon>Tetraparma</taxon>
    </lineage>
</organism>
<keyword evidence="6 8" id="KW-0472">Membrane</keyword>
<evidence type="ECO:0000256" key="8">
    <source>
        <dbReference type="SAM" id="Phobius"/>
    </source>
</evidence>
<keyword evidence="5 8" id="KW-1133">Transmembrane helix</keyword>
<proteinExistence type="inferred from homology"/>
<evidence type="ECO:0000256" key="5">
    <source>
        <dbReference type="ARBA" id="ARBA00022989"/>
    </source>
</evidence>
<comment type="caution">
    <text evidence="9">The sequence shown here is derived from an EMBL/GenBank/DDBJ whole genome shotgun (WGS) entry which is preliminary data.</text>
</comment>
<evidence type="ECO:0000256" key="7">
    <source>
        <dbReference type="SAM" id="MobiDB-lite"/>
    </source>
</evidence>
<feature type="transmembrane region" description="Helical" evidence="8">
    <location>
        <begin position="182"/>
        <end position="201"/>
    </location>
</feature>
<keyword evidence="3 8" id="KW-0812">Transmembrane</keyword>
<feature type="transmembrane region" description="Helical" evidence="8">
    <location>
        <begin position="104"/>
        <end position="122"/>
    </location>
</feature>
<dbReference type="EMBL" id="BRYB01004776">
    <property type="protein sequence ID" value="GMI36616.1"/>
    <property type="molecule type" value="Genomic_DNA"/>
</dbReference>
<feature type="transmembrane region" description="Helical" evidence="8">
    <location>
        <begin position="48"/>
        <end position="66"/>
    </location>
</feature>
<keyword evidence="10" id="KW-1185">Reference proteome</keyword>
<sequence>YAFGCSGALSQVILYPLMRKLKNSTGNGEWWDKTMLTMPLDIGPCSRLDVTATMTGYLVGAIWFFYSQKDNASSYPFYWIVQDLFGGCMCVLFLSVIRLPSIKVATYLLVAAFFYDIFFVFITPKIFSSSVMITVATGGGRPTTDPLTCEKYPSTDGCRVPNPLPMLFAIPKIGDYQGGSSLLGLGDIVLPGLLLSFACRLDWSKKLVSLSEGHADEESGGAVAAKLNSTRARANSIVHGYYVYMCLGYGIGLMMANIAVYAMQMGQPALLYLVPMTLGWMIYLAVRRREMTEIWHGPNVMKQAREVLYAWEEGGAVGGGGLGGGGGVGGGGSDSGGEADDRALLGSGV</sequence>
<feature type="region of interest" description="Disordered" evidence="7">
    <location>
        <begin position="326"/>
        <end position="349"/>
    </location>
</feature>
<comment type="similarity">
    <text evidence="2">Belongs to the peptidase A22B family.</text>
</comment>
<keyword evidence="4" id="KW-0378">Hydrolase</keyword>
<dbReference type="PANTHER" id="PTHR12174">
    <property type="entry name" value="SIGNAL PEPTIDE PEPTIDASE"/>
    <property type="match status" value="1"/>
</dbReference>
<dbReference type="InterPro" id="IPR006639">
    <property type="entry name" value="Preselin/SPP"/>
</dbReference>
<evidence type="ECO:0000256" key="3">
    <source>
        <dbReference type="ARBA" id="ARBA00022692"/>
    </source>
</evidence>